<feature type="region of interest" description="Disordered" evidence="1">
    <location>
        <begin position="51"/>
        <end position="120"/>
    </location>
</feature>
<sequence length="257" mass="28839">MLMMKLMKFFKILLLPLFLVRLLPSLIQLLMIPGRILDLLRRLSDSNNMQGNQLGGLLPSQPGSLLPSQPGGLLPNQPGGLLPNRPGQLPNRPGQLPNRPAGTPGNARRSDKSKDIPINESTTVNHNIIGKINDPLFKLEDTHLINVQKNDSIPIANSTLENFQKLLESEKCVERIACRISMAEKTGNIPVWINWALHRVQRLIPNDKLESYLKAYKDVNNELNAKLSVPDNWATWCLERYDCNSSDNTTNESNARK</sequence>
<reference evidence="2" key="1">
    <citation type="submission" date="2022-02" db="EMBL/GenBank/DDBJ databases">
        <authorList>
            <person name="King R."/>
        </authorList>
    </citation>
    <scope>NUCLEOTIDE SEQUENCE</scope>
</reference>
<name>A0A9P0J4V5_APHGO</name>
<evidence type="ECO:0000313" key="2">
    <source>
        <dbReference type="EMBL" id="CAH1726185.1"/>
    </source>
</evidence>
<evidence type="ECO:0000313" key="3">
    <source>
        <dbReference type="Proteomes" id="UP001154329"/>
    </source>
</evidence>
<keyword evidence="3" id="KW-1185">Reference proteome</keyword>
<reference evidence="2" key="2">
    <citation type="submission" date="2022-10" db="EMBL/GenBank/DDBJ databases">
        <authorList>
            <consortium name="ENA_rothamsted_submissions"/>
            <consortium name="culmorum"/>
            <person name="King R."/>
        </authorList>
    </citation>
    <scope>NUCLEOTIDE SEQUENCE</scope>
</reference>
<dbReference type="Proteomes" id="UP001154329">
    <property type="component" value="Chromosome 2"/>
</dbReference>
<protein>
    <submittedName>
        <fullName evidence="2">Uncharacterized protein</fullName>
    </submittedName>
</protein>
<gene>
    <name evidence="2" type="ORF">APHIGO_LOCUS7116</name>
</gene>
<accession>A0A9P0J4V5</accession>
<organism evidence="2 3">
    <name type="scientific">Aphis gossypii</name>
    <name type="common">Cotton aphid</name>
    <dbReference type="NCBI Taxonomy" id="80765"/>
    <lineage>
        <taxon>Eukaryota</taxon>
        <taxon>Metazoa</taxon>
        <taxon>Ecdysozoa</taxon>
        <taxon>Arthropoda</taxon>
        <taxon>Hexapoda</taxon>
        <taxon>Insecta</taxon>
        <taxon>Pterygota</taxon>
        <taxon>Neoptera</taxon>
        <taxon>Paraneoptera</taxon>
        <taxon>Hemiptera</taxon>
        <taxon>Sternorrhyncha</taxon>
        <taxon>Aphidomorpha</taxon>
        <taxon>Aphidoidea</taxon>
        <taxon>Aphididae</taxon>
        <taxon>Aphidini</taxon>
        <taxon>Aphis</taxon>
        <taxon>Aphis</taxon>
    </lineage>
</organism>
<feature type="compositionally biased region" description="Low complexity" evidence="1">
    <location>
        <begin position="51"/>
        <end position="94"/>
    </location>
</feature>
<proteinExistence type="predicted"/>
<feature type="compositionally biased region" description="Basic and acidic residues" evidence="1">
    <location>
        <begin position="108"/>
        <end position="117"/>
    </location>
</feature>
<dbReference type="EMBL" id="OU899035">
    <property type="protein sequence ID" value="CAH1726185.1"/>
    <property type="molecule type" value="Genomic_DNA"/>
</dbReference>
<dbReference type="AlphaFoldDB" id="A0A9P0J4V5"/>
<evidence type="ECO:0000256" key="1">
    <source>
        <dbReference type="SAM" id="MobiDB-lite"/>
    </source>
</evidence>